<accession>G5GHG8</accession>
<dbReference type="PANTHER" id="PTHR23517:SF15">
    <property type="entry name" value="PROTON-DEPENDENT OLIGOPEPTIDE FAMILY TRANSPORT PROTEIN"/>
    <property type="match status" value="1"/>
</dbReference>
<dbReference type="Proteomes" id="UP000003011">
    <property type="component" value="Unassembled WGS sequence"/>
</dbReference>
<keyword evidence="5 7" id="KW-1133">Transmembrane helix</keyword>
<gene>
    <name evidence="8" type="ORF">HMPREF9333_01008</name>
</gene>
<sequence length="485" mass="52791">MENSGAEKSKYPIGFYIGCLTYSFERFAFYGTKPLLVLYLTAAVANGGLAIPKAQAAIIAANFTAYTYIAPLIGGYICDKWLGARYAVTLGCIIMGIGYLMGWKSSNPAVVNMVDPAYGLYASYIRSLGVKNMASINMMIYIVSIGTGLFKGNLAGLMGRMIEDDSKMDAAFSIQYSFVNIGAFFGSAIMGVAYMQFFKKGLMLGFREVFLFCAVLMFIGGVAFTASYKLLHGQGRLPFKYLTDAKGNVIGEAEKSSGSKSSENKGVKLTKKEINGVIAIIFVSFVSIIFWTFYEQQSSALTLYAADNVDMTLGAIKLSPVHVFTTWNGLLCIFMSLGAAKLWATLAKRPQGDLTMFQKVTIAFAFLGLAYTVLIFMELARGGGSNKASVLWLLFFGILLTTGEICFSPLGNSFVNKVAPKKYLSLLLGVWIFATFAANKLTGYVQGVIENYGFMQTIVTFSVVSFITMVILFALSKPLNKLVES</sequence>
<dbReference type="Gene3D" id="1.20.1250.20">
    <property type="entry name" value="MFS general substrate transporter like domains"/>
    <property type="match status" value="2"/>
</dbReference>
<dbReference type="InterPro" id="IPR050171">
    <property type="entry name" value="MFS_Transporters"/>
</dbReference>
<dbReference type="GO" id="GO:1904680">
    <property type="term" value="F:peptide transmembrane transporter activity"/>
    <property type="evidence" value="ECO:0007669"/>
    <property type="project" value="InterPro"/>
</dbReference>
<feature type="transmembrane region" description="Helical" evidence="7">
    <location>
        <begin position="356"/>
        <end position="377"/>
    </location>
</feature>
<dbReference type="STRING" id="679200.HMPREF9333_01008"/>
<feature type="transmembrane region" description="Helical" evidence="7">
    <location>
        <begin position="274"/>
        <end position="294"/>
    </location>
</feature>
<evidence type="ECO:0008006" key="10">
    <source>
        <dbReference type="Google" id="ProtNLM"/>
    </source>
</evidence>
<comment type="caution">
    <text evidence="8">The sequence shown here is derived from an EMBL/GenBank/DDBJ whole genome shotgun (WGS) entry which is preliminary data.</text>
</comment>
<proteinExistence type="predicted"/>
<feature type="transmembrane region" description="Helical" evidence="7">
    <location>
        <begin position="84"/>
        <end position="103"/>
    </location>
</feature>
<feature type="transmembrane region" description="Helical" evidence="7">
    <location>
        <begin position="178"/>
        <end position="197"/>
    </location>
</feature>
<evidence type="ECO:0000256" key="1">
    <source>
        <dbReference type="ARBA" id="ARBA00004651"/>
    </source>
</evidence>
<feature type="transmembrane region" description="Helical" evidence="7">
    <location>
        <begin position="35"/>
        <end position="51"/>
    </location>
</feature>
<dbReference type="GO" id="GO:0015833">
    <property type="term" value="P:peptide transport"/>
    <property type="evidence" value="ECO:0007669"/>
    <property type="project" value="InterPro"/>
</dbReference>
<evidence type="ECO:0000313" key="8">
    <source>
        <dbReference type="EMBL" id="EHI55793.1"/>
    </source>
</evidence>
<feature type="transmembrane region" description="Helical" evidence="7">
    <location>
        <begin position="209"/>
        <end position="231"/>
    </location>
</feature>
<organism evidence="8 9">
    <name type="scientific">Johnsonella ignava ATCC 51276</name>
    <dbReference type="NCBI Taxonomy" id="679200"/>
    <lineage>
        <taxon>Bacteria</taxon>
        <taxon>Bacillati</taxon>
        <taxon>Bacillota</taxon>
        <taxon>Clostridia</taxon>
        <taxon>Lachnospirales</taxon>
        <taxon>Lachnospiraceae</taxon>
        <taxon>Johnsonella</taxon>
    </lineage>
</organism>
<dbReference type="eggNOG" id="COG3104">
    <property type="taxonomic scope" value="Bacteria"/>
</dbReference>
<evidence type="ECO:0000256" key="2">
    <source>
        <dbReference type="ARBA" id="ARBA00022448"/>
    </source>
</evidence>
<dbReference type="HOGENOM" id="CLU_004790_0_2_9"/>
<evidence type="ECO:0000256" key="6">
    <source>
        <dbReference type="ARBA" id="ARBA00023136"/>
    </source>
</evidence>
<dbReference type="Pfam" id="PF00854">
    <property type="entry name" value="PTR2"/>
    <property type="match status" value="2"/>
</dbReference>
<feature type="transmembrane region" description="Helical" evidence="7">
    <location>
        <begin position="389"/>
        <end position="411"/>
    </location>
</feature>
<dbReference type="SUPFAM" id="SSF103473">
    <property type="entry name" value="MFS general substrate transporter"/>
    <property type="match status" value="1"/>
</dbReference>
<dbReference type="RefSeq" id="WP_005540367.1">
    <property type="nucleotide sequence ID" value="NZ_JH378831.1"/>
</dbReference>
<feature type="transmembrane region" description="Helical" evidence="7">
    <location>
        <begin position="327"/>
        <end position="344"/>
    </location>
</feature>
<keyword evidence="3" id="KW-1003">Cell membrane</keyword>
<dbReference type="InterPro" id="IPR036259">
    <property type="entry name" value="MFS_trans_sf"/>
</dbReference>
<comment type="subcellular location">
    <subcellularLocation>
        <location evidence="1">Cell membrane</location>
        <topology evidence="1">Multi-pass membrane protein</topology>
    </subcellularLocation>
</comment>
<protein>
    <recommendedName>
        <fullName evidence="10">Major facilitator superfamily (MFS) profile domain-containing protein</fullName>
    </recommendedName>
</protein>
<dbReference type="PANTHER" id="PTHR23517">
    <property type="entry name" value="RESISTANCE PROTEIN MDTM, PUTATIVE-RELATED-RELATED"/>
    <property type="match status" value="1"/>
</dbReference>
<dbReference type="CDD" id="cd17346">
    <property type="entry name" value="MFS_DtpA_like"/>
    <property type="match status" value="1"/>
</dbReference>
<feature type="transmembrane region" description="Helical" evidence="7">
    <location>
        <begin position="138"/>
        <end position="157"/>
    </location>
</feature>
<evidence type="ECO:0000256" key="4">
    <source>
        <dbReference type="ARBA" id="ARBA00022692"/>
    </source>
</evidence>
<evidence type="ECO:0000256" key="3">
    <source>
        <dbReference type="ARBA" id="ARBA00022475"/>
    </source>
</evidence>
<reference evidence="8 9" key="1">
    <citation type="submission" date="2011-08" db="EMBL/GenBank/DDBJ databases">
        <title>The Genome Sequence of Johnsonella ignava ATCC 51276.</title>
        <authorList>
            <consortium name="The Broad Institute Genome Sequencing Platform"/>
            <person name="Earl A."/>
            <person name="Ward D."/>
            <person name="Feldgarden M."/>
            <person name="Gevers D."/>
            <person name="Izard J."/>
            <person name="Blanton J.M."/>
            <person name="Baranova O.V."/>
            <person name="Dewhirst F.E."/>
            <person name="Young S.K."/>
            <person name="Zeng Q."/>
            <person name="Gargeya S."/>
            <person name="Fitzgerald M."/>
            <person name="Haas B."/>
            <person name="Abouelleil A."/>
            <person name="Alvarado L."/>
            <person name="Arachchi H.M."/>
            <person name="Berlin A."/>
            <person name="Brown A."/>
            <person name="Chapman S.B."/>
            <person name="Chen Z."/>
            <person name="Dunbar C."/>
            <person name="Freedman E."/>
            <person name="Gearin G."/>
            <person name="Gellesch M."/>
            <person name="Goldberg J."/>
            <person name="Griggs A."/>
            <person name="Gujja S."/>
            <person name="Heiman D."/>
            <person name="Howarth C."/>
            <person name="Larson L."/>
            <person name="Lui A."/>
            <person name="MacDonald P.J.P."/>
            <person name="Montmayeur A."/>
            <person name="Murphy C."/>
            <person name="Neiman D."/>
            <person name="Pearson M."/>
            <person name="Priest M."/>
            <person name="Roberts A."/>
            <person name="Saif S."/>
            <person name="Shea T."/>
            <person name="Shenoy N."/>
            <person name="Sisk P."/>
            <person name="Stolte C."/>
            <person name="Sykes S."/>
            <person name="Wortman J."/>
            <person name="Nusbaum C."/>
            <person name="Birren B."/>
        </authorList>
    </citation>
    <scope>NUCLEOTIDE SEQUENCE [LARGE SCALE GENOMIC DNA]</scope>
    <source>
        <strain evidence="8 9">ATCC 51276</strain>
    </source>
</reference>
<dbReference type="EMBL" id="ACZL01000016">
    <property type="protein sequence ID" value="EHI55793.1"/>
    <property type="molecule type" value="Genomic_DNA"/>
</dbReference>
<feature type="transmembrane region" description="Helical" evidence="7">
    <location>
        <begin position="57"/>
        <end position="77"/>
    </location>
</feature>
<evidence type="ECO:0000256" key="7">
    <source>
        <dbReference type="SAM" id="Phobius"/>
    </source>
</evidence>
<keyword evidence="6 7" id="KW-0472">Membrane</keyword>
<evidence type="ECO:0000313" key="9">
    <source>
        <dbReference type="Proteomes" id="UP000003011"/>
    </source>
</evidence>
<keyword evidence="9" id="KW-1185">Reference proteome</keyword>
<dbReference type="GO" id="GO:0005886">
    <property type="term" value="C:plasma membrane"/>
    <property type="evidence" value="ECO:0007669"/>
    <property type="project" value="UniProtKB-SubCell"/>
</dbReference>
<feature type="transmembrane region" description="Helical" evidence="7">
    <location>
        <begin position="454"/>
        <end position="475"/>
    </location>
</feature>
<dbReference type="InterPro" id="IPR005279">
    <property type="entry name" value="Dipep/tripep_permease"/>
</dbReference>
<feature type="transmembrane region" description="Helical" evidence="7">
    <location>
        <begin position="423"/>
        <end position="442"/>
    </location>
</feature>
<keyword evidence="4 7" id="KW-0812">Transmembrane</keyword>
<dbReference type="PATRIC" id="fig|679200.3.peg.1061"/>
<dbReference type="OrthoDB" id="9772725at2"/>
<name>G5GHG8_9FIRM</name>
<evidence type="ECO:0000256" key="5">
    <source>
        <dbReference type="ARBA" id="ARBA00022989"/>
    </source>
</evidence>
<dbReference type="AlphaFoldDB" id="G5GHG8"/>
<keyword evidence="2" id="KW-0813">Transport</keyword>
<dbReference type="InterPro" id="IPR000109">
    <property type="entry name" value="POT_fam"/>
</dbReference>